<feature type="domain" description="TIR" evidence="2">
    <location>
        <begin position="296"/>
        <end position="423"/>
    </location>
</feature>
<sequence>MISLRSEKAECNKKSKPKPKRWTGNIDCFSECESSPSLRMTEFSKEDIERLHKLRKRHWVGEFHLLREKPRNRTMFIVPGTLVSVAVHFRHIREINDFSVHFTRNGQDIQSFDTKCSYSARAYAYSFPDITVAYNDVTYMNETSKDPWKASIGIIWTCISPSMYGVYQTTILRKVYNKHDNIPWIEKIDYPTKVYIKPKEYSIVTENISNNKNRAVVVYNESCWSNEELKPENCKYIYSAVVSIFDKNILYDSVINRNIVIILSVAILISALSQFYCVMKISGKKGLAGIQINPDLQYHLYISSSSASSDKLFIEQNILPIIKPLDLNVFCGQEDVLPGRVEITEISNSINKSLKCLVIATNKYIKTALKNDFEINCILKTCLKCDLVIVNVDNCPIHKIFRKIYTVINCSREGLSEQDKTVLMQWVVENGSGNGSLILLNIISLLKLTLIILTSILFLSML</sequence>
<dbReference type="GO" id="GO:0007165">
    <property type="term" value="P:signal transduction"/>
    <property type="evidence" value="ECO:0007669"/>
    <property type="project" value="InterPro"/>
</dbReference>
<dbReference type="InterPro" id="IPR035897">
    <property type="entry name" value="Toll_tir_struct_dom_sf"/>
</dbReference>
<proteinExistence type="predicted"/>
<dbReference type="GeneID" id="20240578"/>
<dbReference type="Gene3D" id="3.40.50.10140">
    <property type="entry name" value="Toll/interleukin-1 receptor homology (TIR) domain"/>
    <property type="match status" value="1"/>
</dbReference>
<name>V3ZZ14_LOTGI</name>
<keyword evidence="1" id="KW-0812">Transmembrane</keyword>
<dbReference type="RefSeq" id="XP_009063018.1">
    <property type="nucleotide sequence ID" value="XM_009064770.1"/>
</dbReference>
<dbReference type="CTD" id="20240578"/>
<keyword evidence="4" id="KW-1185">Reference proteome</keyword>
<dbReference type="InterPro" id="IPR000157">
    <property type="entry name" value="TIR_dom"/>
</dbReference>
<dbReference type="EMBL" id="KB203115">
    <property type="protein sequence ID" value="ESO86246.1"/>
    <property type="molecule type" value="Genomic_DNA"/>
</dbReference>
<protein>
    <recommendedName>
        <fullName evidence="2">TIR domain-containing protein</fullName>
    </recommendedName>
</protein>
<organism evidence="3 4">
    <name type="scientific">Lottia gigantea</name>
    <name type="common">Giant owl limpet</name>
    <dbReference type="NCBI Taxonomy" id="225164"/>
    <lineage>
        <taxon>Eukaryota</taxon>
        <taxon>Metazoa</taxon>
        <taxon>Spiralia</taxon>
        <taxon>Lophotrochozoa</taxon>
        <taxon>Mollusca</taxon>
        <taxon>Gastropoda</taxon>
        <taxon>Patellogastropoda</taxon>
        <taxon>Lottioidea</taxon>
        <taxon>Lottiidae</taxon>
        <taxon>Lottia</taxon>
    </lineage>
</organism>
<evidence type="ECO:0000313" key="3">
    <source>
        <dbReference type="EMBL" id="ESO86246.1"/>
    </source>
</evidence>
<evidence type="ECO:0000313" key="4">
    <source>
        <dbReference type="Proteomes" id="UP000030746"/>
    </source>
</evidence>
<dbReference type="KEGG" id="lgi:LOTGIDRAFT_167289"/>
<dbReference type="HOGENOM" id="CLU_033482_0_0_1"/>
<dbReference type="PROSITE" id="PS50104">
    <property type="entry name" value="TIR"/>
    <property type="match status" value="1"/>
</dbReference>
<keyword evidence="1" id="KW-1133">Transmembrane helix</keyword>
<accession>V3ZZ14</accession>
<evidence type="ECO:0000259" key="2">
    <source>
        <dbReference type="PROSITE" id="PS50104"/>
    </source>
</evidence>
<feature type="transmembrane region" description="Helical" evidence="1">
    <location>
        <begin position="438"/>
        <end position="459"/>
    </location>
</feature>
<dbReference type="Proteomes" id="UP000030746">
    <property type="component" value="Unassembled WGS sequence"/>
</dbReference>
<feature type="transmembrane region" description="Helical" evidence="1">
    <location>
        <begin position="259"/>
        <end position="278"/>
    </location>
</feature>
<keyword evidence="1" id="KW-0472">Membrane</keyword>
<evidence type="ECO:0000256" key="1">
    <source>
        <dbReference type="SAM" id="Phobius"/>
    </source>
</evidence>
<dbReference type="OrthoDB" id="6095332at2759"/>
<reference evidence="3 4" key="1">
    <citation type="journal article" date="2013" name="Nature">
        <title>Insights into bilaterian evolution from three spiralian genomes.</title>
        <authorList>
            <person name="Simakov O."/>
            <person name="Marletaz F."/>
            <person name="Cho S.J."/>
            <person name="Edsinger-Gonzales E."/>
            <person name="Havlak P."/>
            <person name="Hellsten U."/>
            <person name="Kuo D.H."/>
            <person name="Larsson T."/>
            <person name="Lv J."/>
            <person name="Arendt D."/>
            <person name="Savage R."/>
            <person name="Osoegawa K."/>
            <person name="de Jong P."/>
            <person name="Grimwood J."/>
            <person name="Chapman J.A."/>
            <person name="Shapiro H."/>
            <person name="Aerts A."/>
            <person name="Otillar R.P."/>
            <person name="Terry A.Y."/>
            <person name="Boore J.L."/>
            <person name="Grigoriev I.V."/>
            <person name="Lindberg D.R."/>
            <person name="Seaver E.C."/>
            <person name="Weisblat D.A."/>
            <person name="Putnam N.H."/>
            <person name="Rokhsar D.S."/>
        </authorList>
    </citation>
    <scope>NUCLEOTIDE SEQUENCE [LARGE SCALE GENOMIC DNA]</scope>
</reference>
<dbReference type="AlphaFoldDB" id="V3ZZ14"/>
<dbReference type="Pfam" id="PF01582">
    <property type="entry name" value="TIR"/>
    <property type="match status" value="1"/>
</dbReference>
<gene>
    <name evidence="3" type="ORF">LOTGIDRAFT_167289</name>
</gene>
<dbReference type="SUPFAM" id="SSF52200">
    <property type="entry name" value="Toll/Interleukin receptor TIR domain"/>
    <property type="match status" value="1"/>
</dbReference>